<comment type="caution">
    <text evidence="2">The sequence shown here is derived from an EMBL/GenBank/DDBJ whole genome shotgun (WGS) entry which is preliminary data.</text>
</comment>
<reference evidence="2 3" key="1">
    <citation type="submission" date="2024-02" db="EMBL/GenBank/DDBJ databases">
        <title>Discinaceae phylogenomics.</title>
        <authorList>
            <person name="Dirks A.C."/>
            <person name="James T.Y."/>
        </authorList>
    </citation>
    <scope>NUCLEOTIDE SEQUENCE [LARGE SCALE GENOMIC DNA]</scope>
    <source>
        <strain evidence="2 3">ACD0624</strain>
    </source>
</reference>
<dbReference type="Proteomes" id="UP001447188">
    <property type="component" value="Unassembled WGS sequence"/>
</dbReference>
<keyword evidence="3" id="KW-1185">Reference proteome</keyword>
<sequence>MDHRPNTPFQHQPWPISRSTSPVSIPSPRLHPSVSTEWQKLRSHAISHHARVYQFRSQTPPSLSPSPAPSSPTTTYHESDLEIEELGDSSSDDEDSGTELLIGEYEEAPENYGKPVYDSDEEDGKHVLSGLQRLSAGGMRMPMPVPVPKRSKRRYDEESSGEDSGYSYDSGVGSAGSVVSEWGRRVRRRVDEDTVSVCSYDDSSDNEIDMEL</sequence>
<feature type="compositionally biased region" description="Low complexity" evidence="1">
    <location>
        <begin position="162"/>
        <end position="176"/>
    </location>
</feature>
<protein>
    <submittedName>
        <fullName evidence="2">Uncharacterized protein</fullName>
    </submittedName>
</protein>
<organism evidence="2 3">
    <name type="scientific">Discina gigas</name>
    <dbReference type="NCBI Taxonomy" id="1032678"/>
    <lineage>
        <taxon>Eukaryota</taxon>
        <taxon>Fungi</taxon>
        <taxon>Dikarya</taxon>
        <taxon>Ascomycota</taxon>
        <taxon>Pezizomycotina</taxon>
        <taxon>Pezizomycetes</taxon>
        <taxon>Pezizales</taxon>
        <taxon>Discinaceae</taxon>
        <taxon>Discina</taxon>
    </lineage>
</organism>
<feature type="compositionally biased region" description="Acidic residues" evidence="1">
    <location>
        <begin position="81"/>
        <end position="97"/>
    </location>
</feature>
<proteinExistence type="predicted"/>
<evidence type="ECO:0000256" key="1">
    <source>
        <dbReference type="SAM" id="MobiDB-lite"/>
    </source>
</evidence>
<evidence type="ECO:0000313" key="3">
    <source>
        <dbReference type="Proteomes" id="UP001447188"/>
    </source>
</evidence>
<evidence type="ECO:0000313" key="2">
    <source>
        <dbReference type="EMBL" id="KAL0637834.1"/>
    </source>
</evidence>
<feature type="region of interest" description="Disordered" evidence="1">
    <location>
        <begin position="1"/>
        <end position="36"/>
    </location>
</feature>
<feature type="region of interest" description="Disordered" evidence="1">
    <location>
        <begin position="54"/>
        <end position="176"/>
    </location>
</feature>
<accession>A0ABR3GPG7</accession>
<gene>
    <name evidence="2" type="ORF">Q9L58_003224</name>
</gene>
<name>A0ABR3GPG7_9PEZI</name>
<feature type="region of interest" description="Disordered" evidence="1">
    <location>
        <begin position="193"/>
        <end position="212"/>
    </location>
</feature>
<feature type="compositionally biased region" description="Acidic residues" evidence="1">
    <location>
        <begin position="202"/>
        <end position="212"/>
    </location>
</feature>
<dbReference type="EMBL" id="JBBBZM010000030">
    <property type="protein sequence ID" value="KAL0637834.1"/>
    <property type="molecule type" value="Genomic_DNA"/>
</dbReference>